<feature type="domain" description="Zinc finger/thioredoxin putative" evidence="8">
    <location>
        <begin position="1"/>
        <end position="35"/>
    </location>
</feature>
<dbReference type="InterPro" id="IPR006977">
    <property type="entry name" value="Yip1_dom"/>
</dbReference>
<feature type="compositionally biased region" description="Low complexity" evidence="5">
    <location>
        <begin position="100"/>
        <end position="112"/>
    </location>
</feature>
<feature type="region of interest" description="Disordered" evidence="5">
    <location>
        <begin position="52"/>
        <end position="229"/>
    </location>
</feature>
<evidence type="ECO:0000313" key="10">
    <source>
        <dbReference type="Proteomes" id="UP000182680"/>
    </source>
</evidence>
<evidence type="ECO:0000256" key="6">
    <source>
        <dbReference type="SAM" id="Phobius"/>
    </source>
</evidence>
<dbReference type="Pfam" id="PF13717">
    <property type="entry name" value="Zn_ribbon_4"/>
    <property type="match status" value="1"/>
</dbReference>
<evidence type="ECO:0000259" key="8">
    <source>
        <dbReference type="Pfam" id="PF13717"/>
    </source>
</evidence>
<evidence type="ECO:0008006" key="11">
    <source>
        <dbReference type="Google" id="ProtNLM"/>
    </source>
</evidence>
<dbReference type="Pfam" id="PF04893">
    <property type="entry name" value="Yip1"/>
    <property type="match status" value="1"/>
</dbReference>
<evidence type="ECO:0000256" key="5">
    <source>
        <dbReference type="SAM" id="MobiDB-lite"/>
    </source>
</evidence>
<dbReference type="GO" id="GO:0016020">
    <property type="term" value="C:membrane"/>
    <property type="evidence" value="ECO:0007669"/>
    <property type="project" value="UniProtKB-SubCell"/>
</dbReference>
<keyword evidence="3 6" id="KW-1133">Transmembrane helix</keyword>
<dbReference type="Proteomes" id="UP000182680">
    <property type="component" value="Unassembled WGS sequence"/>
</dbReference>
<feature type="transmembrane region" description="Helical" evidence="6">
    <location>
        <begin position="317"/>
        <end position="340"/>
    </location>
</feature>
<sequence>MNITCPRCGFSRQVPADRLPARAVIATCPHCACRFRFGPSTGEHEVLPDAPQAEQQETAHGSNAGTPAASAQDAAPDVDGPSPARGPEEDDPLPPGAIVPGSSPGTSGRSGRAGQEAHEEYSSKEETSAGETRPFDPRSARGEEHAEEDPRAAASRAYEREYGRYGTRGGAGGENGSVHDDRDIHDAHGARNERNARNEYGRNAEDGGDPYGGHGYDDEYDHAESGIPWETAPEPDGWIAAFYQTCMRVMFGAQRFFSQVQPGSPQMRALIFYLLVSVVQVVVERVWSGVFMSLMAPSAASDPQLEKMLVMLSPQMSLPMVMLIKTGMSVIQLYVLSALINFTYGFVRGNRTDFSQVFQVMAYSAAPTLLCVVPLLGSLVGFVWMVACVLIGCRAALKLTWPQTLMGLAPVVLLLAPLILQIFQAARM</sequence>
<feature type="compositionally biased region" description="Gly residues" evidence="5">
    <location>
        <begin position="166"/>
        <end position="175"/>
    </location>
</feature>
<comment type="subcellular location">
    <subcellularLocation>
        <location evidence="1">Membrane</location>
        <topology evidence="1">Multi-pass membrane protein</topology>
    </subcellularLocation>
</comment>
<name>A0AA94HSB1_DESDE</name>
<protein>
    <recommendedName>
        <fullName evidence="11">Yip1 domain-containing protein</fullName>
    </recommendedName>
</protein>
<gene>
    <name evidence="9" type="ORF">SAMN02910291_01222</name>
</gene>
<evidence type="ECO:0000313" key="9">
    <source>
        <dbReference type="EMBL" id="SFW41502.1"/>
    </source>
</evidence>
<evidence type="ECO:0000256" key="1">
    <source>
        <dbReference type="ARBA" id="ARBA00004141"/>
    </source>
</evidence>
<evidence type="ECO:0000256" key="2">
    <source>
        <dbReference type="ARBA" id="ARBA00022692"/>
    </source>
</evidence>
<feature type="compositionally biased region" description="Polar residues" evidence="5">
    <location>
        <begin position="53"/>
        <end position="65"/>
    </location>
</feature>
<keyword evidence="2 6" id="KW-0812">Transmembrane</keyword>
<feature type="compositionally biased region" description="Basic and acidic residues" evidence="5">
    <location>
        <begin position="177"/>
        <end position="205"/>
    </location>
</feature>
<dbReference type="InterPro" id="IPR011723">
    <property type="entry name" value="Znf/thioredoxin_put"/>
</dbReference>
<evidence type="ECO:0000256" key="4">
    <source>
        <dbReference type="ARBA" id="ARBA00023136"/>
    </source>
</evidence>
<evidence type="ECO:0000259" key="7">
    <source>
        <dbReference type="Pfam" id="PF04893"/>
    </source>
</evidence>
<feature type="transmembrane region" description="Helical" evidence="6">
    <location>
        <begin position="405"/>
        <end position="426"/>
    </location>
</feature>
<keyword evidence="4 6" id="KW-0472">Membrane</keyword>
<dbReference type="AlphaFoldDB" id="A0AA94HSB1"/>
<proteinExistence type="predicted"/>
<reference evidence="10" key="1">
    <citation type="submission" date="2016-11" db="EMBL/GenBank/DDBJ databases">
        <authorList>
            <person name="Jaros S."/>
            <person name="Januszkiewicz K."/>
            <person name="Wedrychowicz H."/>
        </authorList>
    </citation>
    <scope>NUCLEOTIDE SEQUENCE [LARGE SCALE GENOMIC DNA]</scope>
    <source>
        <strain evidence="10">DSM 7057</strain>
    </source>
</reference>
<dbReference type="EMBL" id="FPIW01000016">
    <property type="protein sequence ID" value="SFW41502.1"/>
    <property type="molecule type" value="Genomic_DNA"/>
</dbReference>
<organism evidence="9 10">
    <name type="scientific">Desulfovibrio desulfuricans</name>
    <dbReference type="NCBI Taxonomy" id="876"/>
    <lineage>
        <taxon>Bacteria</taxon>
        <taxon>Pseudomonadati</taxon>
        <taxon>Thermodesulfobacteriota</taxon>
        <taxon>Desulfovibrionia</taxon>
        <taxon>Desulfovibrionales</taxon>
        <taxon>Desulfovibrionaceae</taxon>
        <taxon>Desulfovibrio</taxon>
    </lineage>
</organism>
<accession>A0AA94HSB1</accession>
<comment type="caution">
    <text evidence="9">The sequence shown here is derived from an EMBL/GenBank/DDBJ whole genome shotgun (WGS) entry which is preliminary data.</text>
</comment>
<dbReference type="RefSeq" id="WP_072311693.1">
    <property type="nucleotide sequence ID" value="NZ_FPIW01000016.1"/>
</dbReference>
<feature type="compositionally biased region" description="Basic and acidic residues" evidence="5">
    <location>
        <begin position="115"/>
        <end position="163"/>
    </location>
</feature>
<evidence type="ECO:0000256" key="3">
    <source>
        <dbReference type="ARBA" id="ARBA00022989"/>
    </source>
</evidence>
<feature type="domain" description="Yip1" evidence="7">
    <location>
        <begin position="253"/>
        <end position="418"/>
    </location>
</feature>
<feature type="transmembrane region" description="Helical" evidence="6">
    <location>
        <begin position="360"/>
        <end position="393"/>
    </location>
</feature>